<protein>
    <recommendedName>
        <fullName evidence="3">HTH cro/C1-type domain-containing protein</fullName>
    </recommendedName>
</protein>
<evidence type="ECO:0000259" key="3">
    <source>
        <dbReference type="SMART" id="SM00530"/>
    </source>
</evidence>
<evidence type="ECO:0000256" key="1">
    <source>
        <dbReference type="SAM" id="MobiDB-lite"/>
    </source>
</evidence>
<keyword evidence="5" id="KW-1185">Reference proteome</keyword>
<feature type="region of interest" description="Disordered" evidence="1">
    <location>
        <begin position="151"/>
        <end position="213"/>
    </location>
</feature>
<name>A0A7J0BPJ2_9BACT</name>
<feature type="compositionally biased region" description="Low complexity" evidence="1">
    <location>
        <begin position="184"/>
        <end position="198"/>
    </location>
</feature>
<dbReference type="PANTHER" id="PTHR34475">
    <property type="match status" value="1"/>
</dbReference>
<dbReference type="CDD" id="cd00093">
    <property type="entry name" value="HTH_XRE"/>
    <property type="match status" value="1"/>
</dbReference>
<dbReference type="InterPro" id="IPR010982">
    <property type="entry name" value="Lambda_DNA-bd_dom_sf"/>
</dbReference>
<dbReference type="Proteomes" id="UP000503820">
    <property type="component" value="Unassembled WGS sequence"/>
</dbReference>
<sequence>MTTMTELGAQLCRARESKGLTHEDVARRIKVAARTLVALETGNMDDLPHAVYTKGFVKSYARLLGLDSDEYGQAMDVIYARELGDQEEQEVAFVSRRLPPPKPRWHIPVLILFVCVVAAGGGWYFFVDSRSSSAVNELAPQGAVEATPAVPQAGADGIDPTSPQVQGETEAAPEDGENTVIPNEAGEAPAPAPETELPAPAPQGSLSVPATEAARTAGASMAASVPAEVEALVVGDSEATTVGGLRQEQADELVATTSGIAPEPVEAVAAASSAETAVSAGGASYGPAVMEVPLKPGSGEQKLTLTASSECWVEVWGTGVERREMYLRAGQKSVLRFPAQLNLKLGNSGGVTVTLNDRNVPMAGEEGKVLTLHFISAQ</sequence>
<dbReference type="InterPro" id="IPR050400">
    <property type="entry name" value="Bact_Cytoskel_RodZ"/>
</dbReference>
<dbReference type="GO" id="GO:0003677">
    <property type="term" value="F:DNA binding"/>
    <property type="evidence" value="ECO:0007669"/>
    <property type="project" value="InterPro"/>
</dbReference>
<dbReference type="Pfam" id="PF13464">
    <property type="entry name" value="RodZ_C"/>
    <property type="match status" value="1"/>
</dbReference>
<dbReference type="Gene3D" id="1.10.260.40">
    <property type="entry name" value="lambda repressor-like DNA-binding domains"/>
    <property type="match status" value="1"/>
</dbReference>
<feature type="transmembrane region" description="Helical" evidence="2">
    <location>
        <begin position="105"/>
        <end position="126"/>
    </location>
</feature>
<keyword evidence="2" id="KW-0472">Membrane</keyword>
<dbReference type="RefSeq" id="WP_174408273.1">
    <property type="nucleotide sequence ID" value="NZ_BLVP01000001.1"/>
</dbReference>
<dbReference type="PANTHER" id="PTHR34475:SF1">
    <property type="entry name" value="CYTOSKELETON PROTEIN RODZ"/>
    <property type="match status" value="1"/>
</dbReference>
<dbReference type="InterPro" id="IPR001387">
    <property type="entry name" value="Cro/C1-type_HTH"/>
</dbReference>
<dbReference type="EMBL" id="BLVP01000001">
    <property type="protein sequence ID" value="GFM35560.1"/>
    <property type="molecule type" value="Genomic_DNA"/>
</dbReference>
<keyword evidence="2" id="KW-1133">Transmembrane helix</keyword>
<comment type="caution">
    <text evidence="4">The sequence shown here is derived from an EMBL/GenBank/DDBJ whole genome shotgun (WGS) entry which is preliminary data.</text>
</comment>
<dbReference type="SUPFAM" id="SSF47413">
    <property type="entry name" value="lambda repressor-like DNA-binding domains"/>
    <property type="match status" value="1"/>
</dbReference>
<dbReference type="SMART" id="SM00530">
    <property type="entry name" value="HTH_XRE"/>
    <property type="match status" value="1"/>
</dbReference>
<evidence type="ECO:0000256" key="2">
    <source>
        <dbReference type="SAM" id="Phobius"/>
    </source>
</evidence>
<evidence type="ECO:0000313" key="4">
    <source>
        <dbReference type="EMBL" id="GFM35560.1"/>
    </source>
</evidence>
<evidence type="ECO:0000313" key="5">
    <source>
        <dbReference type="Proteomes" id="UP000503820"/>
    </source>
</evidence>
<dbReference type="AlphaFoldDB" id="A0A7J0BPJ2"/>
<feature type="domain" description="HTH cro/C1-type" evidence="3">
    <location>
        <begin position="10"/>
        <end position="71"/>
    </location>
</feature>
<proteinExistence type="predicted"/>
<dbReference type="Pfam" id="PF13413">
    <property type="entry name" value="HTH_25"/>
    <property type="match status" value="1"/>
</dbReference>
<dbReference type="InterPro" id="IPR025194">
    <property type="entry name" value="RodZ-like_C"/>
</dbReference>
<gene>
    <name evidence="4" type="ORF">DSM19430T_02440</name>
</gene>
<accession>A0A7J0BPJ2</accession>
<keyword evidence="2" id="KW-0812">Transmembrane</keyword>
<reference evidence="4 5" key="1">
    <citation type="submission" date="2020-05" db="EMBL/GenBank/DDBJ databases">
        <title>Draft genome sequence of Desulfovibrio psychrotolerans JS1T.</title>
        <authorList>
            <person name="Ueno A."/>
            <person name="Tamazawa S."/>
            <person name="Tamamura S."/>
            <person name="Murakami T."/>
            <person name="Kiyama T."/>
            <person name="Inomata H."/>
            <person name="Amano Y."/>
            <person name="Miyakawa K."/>
            <person name="Tamaki H."/>
            <person name="Naganuma T."/>
            <person name="Kaneko K."/>
        </authorList>
    </citation>
    <scope>NUCLEOTIDE SEQUENCE [LARGE SCALE GENOMIC DNA]</scope>
    <source>
        <strain evidence="4 5">JS1</strain>
    </source>
</reference>
<organism evidence="4 5">
    <name type="scientific">Desulfovibrio psychrotolerans</name>
    <dbReference type="NCBI Taxonomy" id="415242"/>
    <lineage>
        <taxon>Bacteria</taxon>
        <taxon>Pseudomonadati</taxon>
        <taxon>Thermodesulfobacteriota</taxon>
        <taxon>Desulfovibrionia</taxon>
        <taxon>Desulfovibrionales</taxon>
        <taxon>Desulfovibrionaceae</taxon>
        <taxon>Desulfovibrio</taxon>
    </lineage>
</organism>